<reference evidence="8 9" key="1">
    <citation type="submission" date="2017-02" db="EMBL/GenBank/DDBJ databases">
        <title>The new phylogeny of genus Mycobacterium.</title>
        <authorList>
            <person name="Tortoli E."/>
            <person name="Trovato A."/>
            <person name="Cirillo D.M."/>
        </authorList>
    </citation>
    <scope>NUCLEOTIDE SEQUENCE [LARGE SCALE GENOMIC DNA]</scope>
    <source>
        <strain evidence="8 9">CCUG 56329</strain>
    </source>
</reference>
<evidence type="ECO:0000256" key="5">
    <source>
        <dbReference type="ARBA" id="ARBA00023004"/>
    </source>
</evidence>
<evidence type="ECO:0000256" key="6">
    <source>
        <dbReference type="ARBA" id="ARBA00023033"/>
    </source>
</evidence>
<keyword evidence="2 7" id="KW-0349">Heme</keyword>
<dbReference type="InterPro" id="IPR017972">
    <property type="entry name" value="Cyt_P450_CS"/>
</dbReference>
<evidence type="ECO:0000256" key="4">
    <source>
        <dbReference type="ARBA" id="ARBA00023002"/>
    </source>
</evidence>
<dbReference type="PRINTS" id="PR00359">
    <property type="entry name" value="BP450"/>
</dbReference>
<name>A0ABX3TCB5_9MYCO</name>
<feature type="non-terminal residue" evidence="8">
    <location>
        <position position="1"/>
    </location>
</feature>
<evidence type="ECO:0000256" key="3">
    <source>
        <dbReference type="ARBA" id="ARBA00022723"/>
    </source>
</evidence>
<dbReference type="InterPro" id="IPR002397">
    <property type="entry name" value="Cyt_P450_B"/>
</dbReference>
<dbReference type="Gene3D" id="1.10.630.10">
    <property type="entry name" value="Cytochrome P450"/>
    <property type="match status" value="1"/>
</dbReference>
<dbReference type="EMBL" id="MVIL01000851">
    <property type="protein sequence ID" value="ORB76422.1"/>
    <property type="molecule type" value="Genomic_DNA"/>
</dbReference>
<dbReference type="InterPro" id="IPR001128">
    <property type="entry name" value="Cyt_P450"/>
</dbReference>
<keyword evidence="9" id="KW-1185">Reference proteome</keyword>
<dbReference type="PANTHER" id="PTHR46696">
    <property type="entry name" value="P450, PUTATIVE (EUROFUNG)-RELATED"/>
    <property type="match status" value="1"/>
</dbReference>
<accession>A0ABX3TCB5</accession>
<keyword evidence="5 7" id="KW-0408">Iron</keyword>
<dbReference type="SUPFAM" id="SSF48264">
    <property type="entry name" value="Cytochrome P450"/>
    <property type="match status" value="1"/>
</dbReference>
<evidence type="ECO:0000313" key="8">
    <source>
        <dbReference type="EMBL" id="ORB76422.1"/>
    </source>
</evidence>
<evidence type="ECO:0000256" key="2">
    <source>
        <dbReference type="ARBA" id="ARBA00022617"/>
    </source>
</evidence>
<dbReference type="PROSITE" id="PS00086">
    <property type="entry name" value="CYTOCHROME_P450"/>
    <property type="match status" value="1"/>
</dbReference>
<sequence>AQAVVRTATHDHVFGDVTIHAGEPALVVLAAANRDPAIFNSPDQLQTDRPGPAPLAFGHGAHYCLGAALARLETTTALQHVLARRPTLCGNPTWRDNPAIRGPQALPCRFTT</sequence>
<dbReference type="Proteomes" id="UP000192847">
    <property type="component" value="Unassembled WGS sequence"/>
</dbReference>
<keyword evidence="4 7" id="KW-0560">Oxidoreductase</keyword>
<comment type="similarity">
    <text evidence="1 7">Belongs to the cytochrome P450 family.</text>
</comment>
<organism evidence="8 9">
    <name type="scientific">Mycobacterium timonense</name>
    <dbReference type="NCBI Taxonomy" id="701043"/>
    <lineage>
        <taxon>Bacteria</taxon>
        <taxon>Bacillati</taxon>
        <taxon>Actinomycetota</taxon>
        <taxon>Actinomycetes</taxon>
        <taxon>Mycobacteriales</taxon>
        <taxon>Mycobacteriaceae</taxon>
        <taxon>Mycobacterium</taxon>
        <taxon>Mycobacterium avium complex (MAC)</taxon>
    </lineage>
</organism>
<dbReference type="RefSeq" id="WP_142277731.1">
    <property type="nucleotide sequence ID" value="NZ_MVIL01000851.1"/>
</dbReference>
<comment type="caution">
    <text evidence="8">The sequence shown here is derived from an EMBL/GenBank/DDBJ whole genome shotgun (WGS) entry which is preliminary data.</text>
</comment>
<keyword evidence="6 7" id="KW-0503">Monooxygenase</keyword>
<keyword evidence="3 7" id="KW-0479">Metal-binding</keyword>
<proteinExistence type="inferred from homology"/>
<evidence type="ECO:0000313" key="9">
    <source>
        <dbReference type="Proteomes" id="UP000192847"/>
    </source>
</evidence>
<gene>
    <name evidence="8" type="ORF">BST46_30210</name>
</gene>
<protein>
    <submittedName>
        <fullName evidence="8">Cytochrome</fullName>
    </submittedName>
</protein>
<dbReference type="PANTHER" id="PTHR46696:SF1">
    <property type="entry name" value="CYTOCHROME P450 YJIB-RELATED"/>
    <property type="match status" value="1"/>
</dbReference>
<evidence type="ECO:0000256" key="7">
    <source>
        <dbReference type="RuleBase" id="RU000461"/>
    </source>
</evidence>
<evidence type="ECO:0000256" key="1">
    <source>
        <dbReference type="ARBA" id="ARBA00010617"/>
    </source>
</evidence>
<dbReference type="InterPro" id="IPR036396">
    <property type="entry name" value="Cyt_P450_sf"/>
</dbReference>
<dbReference type="Pfam" id="PF00067">
    <property type="entry name" value="p450"/>
    <property type="match status" value="1"/>
</dbReference>